<dbReference type="PROSITE" id="PS51720">
    <property type="entry name" value="G_AIG1"/>
    <property type="match status" value="1"/>
</dbReference>
<dbReference type="EMBL" id="JAMFTS010000005">
    <property type="protein sequence ID" value="KAJ4756577.1"/>
    <property type="molecule type" value="Genomic_DNA"/>
</dbReference>
<evidence type="ECO:0000313" key="5">
    <source>
        <dbReference type="EMBL" id="KAJ4756577.1"/>
    </source>
</evidence>
<dbReference type="Gene3D" id="3.40.50.300">
    <property type="entry name" value="P-loop containing nucleotide triphosphate hydrolases"/>
    <property type="match status" value="2"/>
</dbReference>
<keyword evidence="3" id="KW-0175">Coiled coil</keyword>
<keyword evidence="1" id="KW-0547">Nucleotide-binding</keyword>
<protein>
    <submittedName>
        <fullName evidence="5">P-loop containing nucleoside triphosphate hydrolases superfamily protein</fullName>
    </submittedName>
</protein>
<dbReference type="InterPro" id="IPR027417">
    <property type="entry name" value="P-loop_NTPase"/>
</dbReference>
<evidence type="ECO:0000259" key="4">
    <source>
        <dbReference type="PROSITE" id="PS51720"/>
    </source>
</evidence>
<dbReference type="Pfam" id="PF04548">
    <property type="entry name" value="AIG1"/>
    <property type="match status" value="1"/>
</dbReference>
<dbReference type="PANTHER" id="PTHR10903">
    <property type="entry name" value="GTPASE, IMAP FAMILY MEMBER-RELATED"/>
    <property type="match status" value="1"/>
</dbReference>
<name>A0AAV8CLA9_9POAL</name>
<keyword evidence="2" id="KW-0342">GTP-binding</keyword>
<accession>A0AAV8CLA9</accession>
<dbReference type="InterPro" id="IPR006703">
    <property type="entry name" value="G_AIG1"/>
</dbReference>
<dbReference type="GO" id="GO:0005525">
    <property type="term" value="F:GTP binding"/>
    <property type="evidence" value="ECO:0007669"/>
    <property type="project" value="UniProtKB-KW"/>
</dbReference>
<dbReference type="PANTHER" id="PTHR10903:SF184">
    <property type="entry name" value="GTP-BINDING PROTEIN A"/>
    <property type="match status" value="1"/>
</dbReference>
<dbReference type="SUPFAM" id="SSF52540">
    <property type="entry name" value="P-loop containing nucleoside triphosphate hydrolases"/>
    <property type="match status" value="1"/>
</dbReference>
<proteinExistence type="predicted"/>
<dbReference type="Proteomes" id="UP001140206">
    <property type="component" value="Chromosome 5"/>
</dbReference>
<dbReference type="GO" id="GO:0016787">
    <property type="term" value="F:hydrolase activity"/>
    <property type="evidence" value="ECO:0007669"/>
    <property type="project" value="UniProtKB-KW"/>
</dbReference>
<feature type="domain" description="AIG1-type G" evidence="4">
    <location>
        <begin position="17"/>
        <end position="194"/>
    </location>
</feature>
<sequence length="309" mass="34835">MGGSSAMEDDWELASTNDALTLVLVGKLGYGKSATGNSILGRKAFVSRSCMTGVTGTCQLESTVLRDGRTVNVIDTPVIMVFSIRSRFSEGEETTLERLQMFFGERIVDYMVIVFTGGDDLEEDESFTEYLSQAPAPVQTIIQMCNNRVVLFNNKTKDKNEKNSQVQQLLFYVDSIIANNGGKPFSDEIFRELKQGALRLHDKEKVIENLKGYSAEQIAVLKKEIYKSYDEQLARITEMVEQKLNSTIERLEKELAEEQAARLQAQKIAEDARLKSDDEIRKLKKSLEKAQKETEEFRKLAQGSRCAIL</sequence>
<organism evidence="5 6">
    <name type="scientific">Rhynchospora pubera</name>
    <dbReference type="NCBI Taxonomy" id="906938"/>
    <lineage>
        <taxon>Eukaryota</taxon>
        <taxon>Viridiplantae</taxon>
        <taxon>Streptophyta</taxon>
        <taxon>Embryophyta</taxon>
        <taxon>Tracheophyta</taxon>
        <taxon>Spermatophyta</taxon>
        <taxon>Magnoliopsida</taxon>
        <taxon>Liliopsida</taxon>
        <taxon>Poales</taxon>
        <taxon>Cyperaceae</taxon>
        <taxon>Cyperoideae</taxon>
        <taxon>Rhynchosporeae</taxon>
        <taxon>Rhynchospora</taxon>
    </lineage>
</organism>
<dbReference type="InterPro" id="IPR045058">
    <property type="entry name" value="GIMA/IAN/Toc"/>
</dbReference>
<gene>
    <name evidence="5" type="ORF">LUZ62_090982</name>
</gene>
<evidence type="ECO:0000256" key="1">
    <source>
        <dbReference type="ARBA" id="ARBA00022741"/>
    </source>
</evidence>
<feature type="coiled-coil region" evidence="3">
    <location>
        <begin position="234"/>
        <end position="300"/>
    </location>
</feature>
<evidence type="ECO:0000256" key="2">
    <source>
        <dbReference type="ARBA" id="ARBA00023134"/>
    </source>
</evidence>
<dbReference type="AlphaFoldDB" id="A0AAV8CLA9"/>
<evidence type="ECO:0000256" key="3">
    <source>
        <dbReference type="SAM" id="Coils"/>
    </source>
</evidence>
<comment type="caution">
    <text evidence="5">The sequence shown here is derived from an EMBL/GenBank/DDBJ whole genome shotgun (WGS) entry which is preliminary data.</text>
</comment>
<reference evidence="5" key="1">
    <citation type="submission" date="2022-08" db="EMBL/GenBank/DDBJ databases">
        <authorList>
            <person name="Marques A."/>
        </authorList>
    </citation>
    <scope>NUCLEOTIDE SEQUENCE</scope>
    <source>
        <strain evidence="5">RhyPub2mFocal</strain>
        <tissue evidence="5">Leaves</tissue>
    </source>
</reference>
<keyword evidence="5" id="KW-0378">Hydrolase</keyword>
<evidence type="ECO:0000313" key="6">
    <source>
        <dbReference type="Proteomes" id="UP001140206"/>
    </source>
</evidence>
<keyword evidence="6" id="KW-1185">Reference proteome</keyword>